<accession>A0A5A5T698</accession>
<proteinExistence type="predicted"/>
<evidence type="ECO:0000313" key="1">
    <source>
        <dbReference type="EMBL" id="GCF06559.1"/>
    </source>
</evidence>
<comment type="caution">
    <text evidence="1">The sequence shown here is derived from an EMBL/GenBank/DDBJ whole genome shotgun (WGS) entry which is preliminary data.</text>
</comment>
<protein>
    <submittedName>
        <fullName evidence="1">Uncharacterized protein</fullName>
    </submittedName>
</protein>
<gene>
    <name evidence="1" type="ORF">KDI_01230</name>
</gene>
<evidence type="ECO:0000313" key="2">
    <source>
        <dbReference type="Proteomes" id="UP000322530"/>
    </source>
</evidence>
<dbReference type="Proteomes" id="UP000322530">
    <property type="component" value="Unassembled WGS sequence"/>
</dbReference>
<sequence>MPQYMGRSKPDTMPEACFSILRNVAGIWLEGEETPHYSITFIEKF</sequence>
<keyword evidence="2" id="KW-1185">Reference proteome</keyword>
<organism evidence="1 2">
    <name type="scientific">Dictyobacter arantiisoli</name>
    <dbReference type="NCBI Taxonomy" id="2014874"/>
    <lineage>
        <taxon>Bacteria</taxon>
        <taxon>Bacillati</taxon>
        <taxon>Chloroflexota</taxon>
        <taxon>Ktedonobacteria</taxon>
        <taxon>Ktedonobacterales</taxon>
        <taxon>Dictyobacteraceae</taxon>
        <taxon>Dictyobacter</taxon>
    </lineage>
</organism>
<dbReference type="AlphaFoldDB" id="A0A5A5T698"/>
<reference evidence="1 2" key="1">
    <citation type="submission" date="2019-01" db="EMBL/GenBank/DDBJ databases">
        <title>Draft genome sequence of Dictyobacter sp. Uno17.</title>
        <authorList>
            <person name="Wang C.M."/>
            <person name="Zheng Y."/>
            <person name="Sakai Y."/>
            <person name="Abe K."/>
            <person name="Yokota A."/>
            <person name="Yabe S."/>
        </authorList>
    </citation>
    <scope>NUCLEOTIDE SEQUENCE [LARGE SCALE GENOMIC DNA]</scope>
    <source>
        <strain evidence="1 2">Uno17</strain>
    </source>
</reference>
<dbReference type="EMBL" id="BIXY01000001">
    <property type="protein sequence ID" value="GCF06559.1"/>
    <property type="molecule type" value="Genomic_DNA"/>
</dbReference>
<name>A0A5A5T698_9CHLR</name>